<evidence type="ECO:0000256" key="2">
    <source>
        <dbReference type="ARBA" id="ARBA00022617"/>
    </source>
</evidence>
<evidence type="ECO:0000256" key="4">
    <source>
        <dbReference type="ARBA" id="ARBA00022982"/>
    </source>
</evidence>
<dbReference type="EMBL" id="VOQS01000001">
    <property type="protein sequence ID" value="TXC86535.1"/>
    <property type="molecule type" value="Genomic_DNA"/>
</dbReference>
<keyword evidence="7" id="KW-0732">Signal</keyword>
<reference evidence="9 10" key="1">
    <citation type="journal article" date="2018" name="Int. J. Syst. Evol. Microbiol.">
        <title>Paraburkholderia azotifigens sp. nov., a nitrogen-fixing bacterium isolated from paddy soil.</title>
        <authorList>
            <person name="Choi G.M."/>
            <person name="Im W.T."/>
        </authorList>
    </citation>
    <scope>NUCLEOTIDE SEQUENCE [LARGE SCALE GENOMIC DNA]</scope>
    <source>
        <strain evidence="9 10">NF 2-5-3</strain>
    </source>
</reference>
<feature type="chain" id="PRO_5022934473" evidence="7">
    <location>
        <begin position="19"/>
        <end position="146"/>
    </location>
</feature>
<dbReference type="PANTHER" id="PTHR33751:SF9">
    <property type="entry name" value="CYTOCHROME C4"/>
    <property type="match status" value="1"/>
</dbReference>
<keyword evidence="5 6" id="KW-0408">Iron</keyword>
<dbReference type="Proteomes" id="UP000321776">
    <property type="component" value="Unassembled WGS sequence"/>
</dbReference>
<dbReference type="Gene3D" id="1.10.760.10">
    <property type="entry name" value="Cytochrome c-like domain"/>
    <property type="match status" value="1"/>
</dbReference>
<evidence type="ECO:0000256" key="1">
    <source>
        <dbReference type="ARBA" id="ARBA00022448"/>
    </source>
</evidence>
<dbReference type="PANTHER" id="PTHR33751">
    <property type="entry name" value="CBB3-TYPE CYTOCHROME C OXIDASE SUBUNIT FIXP"/>
    <property type="match status" value="1"/>
</dbReference>
<evidence type="ECO:0000256" key="3">
    <source>
        <dbReference type="ARBA" id="ARBA00022723"/>
    </source>
</evidence>
<name>A0A5C6VS08_9BURK</name>
<evidence type="ECO:0000313" key="10">
    <source>
        <dbReference type="Proteomes" id="UP000321776"/>
    </source>
</evidence>
<gene>
    <name evidence="9" type="ORF">FRZ40_02470</name>
</gene>
<feature type="signal peptide" evidence="7">
    <location>
        <begin position="1"/>
        <end position="18"/>
    </location>
</feature>
<proteinExistence type="predicted"/>
<dbReference type="Pfam" id="PF13442">
    <property type="entry name" value="Cytochrome_CBB3"/>
    <property type="match status" value="1"/>
</dbReference>
<dbReference type="InterPro" id="IPR036909">
    <property type="entry name" value="Cyt_c-like_dom_sf"/>
</dbReference>
<evidence type="ECO:0000259" key="8">
    <source>
        <dbReference type="PROSITE" id="PS51007"/>
    </source>
</evidence>
<dbReference type="SUPFAM" id="SSF46626">
    <property type="entry name" value="Cytochrome c"/>
    <property type="match status" value="1"/>
</dbReference>
<feature type="domain" description="Cytochrome c" evidence="8">
    <location>
        <begin position="19"/>
        <end position="97"/>
    </location>
</feature>
<dbReference type="RefSeq" id="WP_147233176.1">
    <property type="nucleotide sequence ID" value="NZ_VOQS01000001.1"/>
</dbReference>
<dbReference type="PROSITE" id="PS51007">
    <property type="entry name" value="CYTC"/>
    <property type="match status" value="1"/>
</dbReference>
<dbReference type="InterPro" id="IPR009056">
    <property type="entry name" value="Cyt_c-like_dom"/>
</dbReference>
<dbReference type="GO" id="GO:0009055">
    <property type="term" value="F:electron transfer activity"/>
    <property type="evidence" value="ECO:0007669"/>
    <property type="project" value="InterPro"/>
</dbReference>
<sequence length="146" mass="15318">MKLFLFVLALAFGGAAHAADSAKGRAKAVQCQACHGMDGIAKIPEAPNLAGQNEDYLVKALKDFKSGARQNDMMSVVAKPLSDDDMANLAAYFIASGVEVCFLSATQSPFFGLLPGWVGIRDFVSVLQASPLCGAAPTFLCSGKEK</sequence>
<protein>
    <submittedName>
        <fullName evidence="9">Cytochrome c</fullName>
    </submittedName>
</protein>
<keyword evidence="1" id="KW-0813">Transport</keyword>
<evidence type="ECO:0000256" key="5">
    <source>
        <dbReference type="ARBA" id="ARBA00023004"/>
    </source>
</evidence>
<dbReference type="GO" id="GO:0046872">
    <property type="term" value="F:metal ion binding"/>
    <property type="evidence" value="ECO:0007669"/>
    <property type="project" value="UniProtKB-KW"/>
</dbReference>
<dbReference type="InterPro" id="IPR050597">
    <property type="entry name" value="Cytochrome_c_Oxidase_Subunit"/>
</dbReference>
<evidence type="ECO:0000256" key="6">
    <source>
        <dbReference type="PROSITE-ProRule" id="PRU00433"/>
    </source>
</evidence>
<dbReference type="GO" id="GO:0020037">
    <property type="term" value="F:heme binding"/>
    <property type="evidence" value="ECO:0007669"/>
    <property type="project" value="InterPro"/>
</dbReference>
<organism evidence="9 10">
    <name type="scientific">Paraburkholderia azotifigens</name>
    <dbReference type="NCBI Taxonomy" id="2057004"/>
    <lineage>
        <taxon>Bacteria</taxon>
        <taxon>Pseudomonadati</taxon>
        <taxon>Pseudomonadota</taxon>
        <taxon>Betaproteobacteria</taxon>
        <taxon>Burkholderiales</taxon>
        <taxon>Burkholderiaceae</taxon>
        <taxon>Paraburkholderia</taxon>
    </lineage>
</organism>
<keyword evidence="4" id="KW-0249">Electron transport</keyword>
<comment type="caution">
    <text evidence="9">The sequence shown here is derived from an EMBL/GenBank/DDBJ whole genome shotgun (WGS) entry which is preliminary data.</text>
</comment>
<evidence type="ECO:0000256" key="7">
    <source>
        <dbReference type="SAM" id="SignalP"/>
    </source>
</evidence>
<dbReference type="AlphaFoldDB" id="A0A5C6VS08"/>
<keyword evidence="3 6" id="KW-0479">Metal-binding</keyword>
<evidence type="ECO:0000313" key="9">
    <source>
        <dbReference type="EMBL" id="TXC86535.1"/>
    </source>
</evidence>
<keyword evidence="2 6" id="KW-0349">Heme</keyword>
<accession>A0A5C6VS08</accession>